<keyword evidence="2" id="KW-0808">Transferase</keyword>
<dbReference type="PROSITE" id="PS51186">
    <property type="entry name" value="GNAT"/>
    <property type="match status" value="1"/>
</dbReference>
<dbReference type="Proteomes" id="UP000294902">
    <property type="component" value="Unassembled WGS sequence"/>
</dbReference>
<accession>A0A4R3MT32</accession>
<dbReference type="GO" id="GO:0016747">
    <property type="term" value="F:acyltransferase activity, transferring groups other than amino-acyl groups"/>
    <property type="evidence" value="ECO:0007669"/>
    <property type="project" value="InterPro"/>
</dbReference>
<dbReference type="RefSeq" id="WP_132250426.1">
    <property type="nucleotide sequence ID" value="NZ_SMAL01000002.1"/>
</dbReference>
<dbReference type="AlphaFoldDB" id="A0A4R3MT32"/>
<protein>
    <submittedName>
        <fullName evidence="2">Acetyltransferase (GNAT) family protein</fullName>
    </submittedName>
</protein>
<keyword evidence="3" id="KW-1185">Reference proteome</keyword>
<dbReference type="Pfam" id="PF00583">
    <property type="entry name" value="Acetyltransf_1"/>
    <property type="match status" value="1"/>
</dbReference>
<dbReference type="InterPro" id="IPR016181">
    <property type="entry name" value="Acyl_CoA_acyltransferase"/>
</dbReference>
<sequence length="319" mass="37411">MNDELKVSNLTDLDILEAEKIWVTQYERYCNHGSFPSYWKEQTELLEKFLMNKIKKKSAVVAKLGDKVIGFLAYDKFPFNGENSVFCPAIGHAATEEYKEKVYHALYKSISQEWVNKSIFNHMWTIFYNDDKLKKILFDLGYGSYLIDAFSDCNILYSENATYDIRKASTKDTDVLYELVKESNHYYSAAPLFLKRDELTLKEIEELILKSNVFIAWDKEIPIGFMNLSITDHNNCIDLSVKDCGLINEIGTYIKVEYRNKKIGSQLLQTVNNYCREVNARYIHVDFETSNLYGNKFWKKYFNPMLLSMRRTINKNIND</sequence>
<dbReference type="EMBL" id="SMAL01000002">
    <property type="protein sequence ID" value="TCT16204.1"/>
    <property type="molecule type" value="Genomic_DNA"/>
</dbReference>
<organism evidence="2 3">
    <name type="scientific">Natranaerovirga pectinivora</name>
    <dbReference type="NCBI Taxonomy" id="682400"/>
    <lineage>
        <taxon>Bacteria</taxon>
        <taxon>Bacillati</taxon>
        <taxon>Bacillota</taxon>
        <taxon>Clostridia</taxon>
        <taxon>Lachnospirales</taxon>
        <taxon>Natranaerovirgaceae</taxon>
        <taxon>Natranaerovirga</taxon>
    </lineage>
</organism>
<reference evidence="2 3" key="1">
    <citation type="submission" date="2019-03" db="EMBL/GenBank/DDBJ databases">
        <title>Genomic Encyclopedia of Type Strains, Phase IV (KMG-IV): sequencing the most valuable type-strain genomes for metagenomic binning, comparative biology and taxonomic classification.</title>
        <authorList>
            <person name="Goeker M."/>
        </authorList>
    </citation>
    <scope>NUCLEOTIDE SEQUENCE [LARGE SCALE GENOMIC DNA]</scope>
    <source>
        <strain evidence="2 3">DSM 24629</strain>
    </source>
</reference>
<dbReference type="InterPro" id="IPR000182">
    <property type="entry name" value="GNAT_dom"/>
</dbReference>
<gene>
    <name evidence="2" type="ORF">EDC18_102221</name>
</gene>
<evidence type="ECO:0000313" key="3">
    <source>
        <dbReference type="Proteomes" id="UP000294902"/>
    </source>
</evidence>
<feature type="domain" description="N-acetyltransferase" evidence="1">
    <location>
        <begin position="163"/>
        <end position="314"/>
    </location>
</feature>
<dbReference type="OrthoDB" id="1550635at2"/>
<proteinExistence type="predicted"/>
<dbReference type="Gene3D" id="3.40.630.30">
    <property type="match status" value="1"/>
</dbReference>
<evidence type="ECO:0000313" key="2">
    <source>
        <dbReference type="EMBL" id="TCT16204.1"/>
    </source>
</evidence>
<dbReference type="SUPFAM" id="SSF55729">
    <property type="entry name" value="Acyl-CoA N-acyltransferases (Nat)"/>
    <property type="match status" value="1"/>
</dbReference>
<name>A0A4R3MT32_9FIRM</name>
<comment type="caution">
    <text evidence="2">The sequence shown here is derived from an EMBL/GenBank/DDBJ whole genome shotgun (WGS) entry which is preliminary data.</text>
</comment>
<evidence type="ECO:0000259" key="1">
    <source>
        <dbReference type="PROSITE" id="PS51186"/>
    </source>
</evidence>
<dbReference type="CDD" id="cd04301">
    <property type="entry name" value="NAT_SF"/>
    <property type="match status" value="1"/>
</dbReference>